<feature type="compositionally biased region" description="Gly residues" evidence="1">
    <location>
        <begin position="25"/>
        <end position="35"/>
    </location>
</feature>
<reference evidence="2" key="1">
    <citation type="submission" date="2020-11" db="EMBL/GenBank/DDBJ databases">
        <authorList>
            <person name="Whiteford S."/>
        </authorList>
    </citation>
    <scope>NUCLEOTIDE SEQUENCE</scope>
</reference>
<dbReference type="GO" id="GO:0004620">
    <property type="term" value="F:phospholipase activity"/>
    <property type="evidence" value="ECO:0007669"/>
    <property type="project" value="InterPro"/>
</dbReference>
<dbReference type="EMBL" id="CAJHNJ030000105">
    <property type="protein sequence ID" value="CAG9135499.1"/>
    <property type="molecule type" value="Genomic_DNA"/>
</dbReference>
<evidence type="ECO:0000313" key="3">
    <source>
        <dbReference type="Proteomes" id="UP000653454"/>
    </source>
</evidence>
<comment type="caution">
    <text evidence="2">The sequence shown here is derived from an EMBL/GenBank/DDBJ whole genome shotgun (WGS) entry which is preliminary data.</text>
</comment>
<sequence>MYSTCAIYVITSSAPSTPRPALSSTGGGGGGGGGKARAHTLCKSGGARAARPGTIPPHARRRWRKKNIRLTSHQDNALVCRLLKPRAEGVSAVRCDGGRMWWLLGLLLVNEALAANSTAGGFGWSLRYPTRKSHVRRQRAIPASTPFFCPVAGARSPQRPASVHRLRPGDIDVVAAIGDSLVAGNGALEEFALGAVIEYRGVSFCAGGDATWREVLTLPNILREFNPALRGFSTGTGEWLAKNSRLNVAFPVASDMDAFKQAKVNRGIKFQF</sequence>
<accession>A0A8S4G5I2</accession>
<name>A0A8S4G5I2_PLUXY</name>
<evidence type="ECO:0000256" key="1">
    <source>
        <dbReference type="SAM" id="MobiDB-lite"/>
    </source>
</evidence>
<proteinExistence type="predicted"/>
<evidence type="ECO:0000313" key="2">
    <source>
        <dbReference type="EMBL" id="CAG9135499.1"/>
    </source>
</evidence>
<dbReference type="PANTHER" id="PTHR21325">
    <property type="entry name" value="PHOSPHOLIPASE B, PLB1"/>
    <property type="match status" value="1"/>
</dbReference>
<keyword evidence="3" id="KW-1185">Reference proteome</keyword>
<organism evidence="2 3">
    <name type="scientific">Plutella xylostella</name>
    <name type="common">Diamondback moth</name>
    <name type="synonym">Plutella maculipennis</name>
    <dbReference type="NCBI Taxonomy" id="51655"/>
    <lineage>
        <taxon>Eukaryota</taxon>
        <taxon>Metazoa</taxon>
        <taxon>Ecdysozoa</taxon>
        <taxon>Arthropoda</taxon>
        <taxon>Hexapoda</taxon>
        <taxon>Insecta</taxon>
        <taxon>Pterygota</taxon>
        <taxon>Neoptera</taxon>
        <taxon>Endopterygota</taxon>
        <taxon>Lepidoptera</taxon>
        <taxon>Glossata</taxon>
        <taxon>Ditrysia</taxon>
        <taxon>Yponomeutoidea</taxon>
        <taxon>Plutellidae</taxon>
        <taxon>Plutella</taxon>
    </lineage>
</organism>
<dbReference type="PANTHER" id="PTHR21325:SF31">
    <property type="entry name" value="GH22081P-RELATED"/>
    <property type="match status" value="1"/>
</dbReference>
<feature type="region of interest" description="Disordered" evidence="1">
    <location>
        <begin position="15"/>
        <end position="39"/>
    </location>
</feature>
<protein>
    <submittedName>
        <fullName evidence="2">(diamondback moth) hypothetical protein</fullName>
    </submittedName>
</protein>
<dbReference type="Proteomes" id="UP000653454">
    <property type="component" value="Unassembled WGS sequence"/>
</dbReference>
<dbReference type="AlphaFoldDB" id="A0A8S4G5I2"/>
<dbReference type="InterPro" id="IPR038885">
    <property type="entry name" value="PLB1"/>
</dbReference>
<dbReference type="GO" id="GO:0006644">
    <property type="term" value="P:phospholipid metabolic process"/>
    <property type="evidence" value="ECO:0007669"/>
    <property type="project" value="TreeGrafter"/>
</dbReference>
<gene>
    <name evidence="2" type="ORF">PLXY2_LOCUS13752</name>
</gene>